<dbReference type="Pfam" id="PF06863">
    <property type="entry name" value="DUF1254"/>
    <property type="match status" value="1"/>
</dbReference>
<dbReference type="InterPro" id="IPR037050">
    <property type="entry name" value="DUF1254_sf"/>
</dbReference>
<proteinExistence type="predicted"/>
<keyword evidence="4" id="KW-1185">Reference proteome</keyword>
<dbReference type="InterPro" id="IPR010621">
    <property type="entry name" value="DUF1214"/>
</dbReference>
<feature type="domain" description="DUF1214" evidence="1">
    <location>
        <begin position="243"/>
        <end position="328"/>
    </location>
</feature>
<dbReference type="RefSeq" id="WP_339965431.1">
    <property type="nucleotide sequence ID" value="NZ_JBBHJY010000002.1"/>
</dbReference>
<dbReference type="InterPro" id="IPR037049">
    <property type="entry name" value="DUF1214_C_sf"/>
</dbReference>
<accession>A0ABU8S5Z7</accession>
<dbReference type="EMBL" id="JBBHJY010000002">
    <property type="protein sequence ID" value="MEJ6009390.1"/>
    <property type="molecule type" value="Genomic_DNA"/>
</dbReference>
<dbReference type="PANTHER" id="PTHR36509">
    <property type="entry name" value="BLL3101 PROTEIN"/>
    <property type="match status" value="1"/>
</dbReference>
<dbReference type="PANTHER" id="PTHR36509:SF3">
    <property type="entry name" value="SIGNAL PEPTIDE PROTEIN"/>
    <property type="match status" value="1"/>
</dbReference>
<gene>
    <name evidence="3" type="ORF">WG900_05605</name>
</gene>
<comment type="caution">
    <text evidence="3">The sequence shown here is derived from an EMBL/GenBank/DDBJ whole genome shotgun (WGS) entry which is preliminary data.</text>
</comment>
<evidence type="ECO:0000259" key="1">
    <source>
        <dbReference type="Pfam" id="PF06742"/>
    </source>
</evidence>
<evidence type="ECO:0000313" key="4">
    <source>
        <dbReference type="Proteomes" id="UP001379235"/>
    </source>
</evidence>
<name>A0ABU8S5Z7_9SPHN</name>
<dbReference type="Proteomes" id="UP001379235">
    <property type="component" value="Unassembled WGS sequence"/>
</dbReference>
<protein>
    <submittedName>
        <fullName evidence="3">DUF1254 domain-containing protein</fullName>
    </submittedName>
</protein>
<evidence type="ECO:0000259" key="2">
    <source>
        <dbReference type="Pfam" id="PF06863"/>
    </source>
</evidence>
<organism evidence="3 4">
    <name type="scientific">Novosphingobium aquae</name>
    <dbReference type="NCBI Taxonomy" id="3133435"/>
    <lineage>
        <taxon>Bacteria</taxon>
        <taxon>Pseudomonadati</taxon>
        <taxon>Pseudomonadota</taxon>
        <taxon>Alphaproteobacteria</taxon>
        <taxon>Sphingomonadales</taxon>
        <taxon>Sphingomonadaceae</taxon>
        <taxon>Novosphingobium</taxon>
    </lineage>
</organism>
<dbReference type="SUPFAM" id="SSF160935">
    <property type="entry name" value="VPA0735-like"/>
    <property type="match status" value="1"/>
</dbReference>
<dbReference type="Pfam" id="PF06742">
    <property type="entry name" value="DUF1214"/>
    <property type="match status" value="1"/>
</dbReference>
<dbReference type="InterPro" id="IPR010679">
    <property type="entry name" value="DUF1254"/>
</dbReference>
<reference evidence="3 4" key="1">
    <citation type="submission" date="2024-03" db="EMBL/GenBank/DDBJ databases">
        <authorList>
            <person name="Jo J.-H."/>
        </authorList>
    </citation>
    <scope>NUCLEOTIDE SEQUENCE [LARGE SCALE GENOMIC DNA]</scope>
    <source>
        <strain evidence="3 4">AS3R-12</strain>
    </source>
</reference>
<evidence type="ECO:0000313" key="3">
    <source>
        <dbReference type="EMBL" id="MEJ6009390.1"/>
    </source>
</evidence>
<dbReference type="Gene3D" id="2.60.120.600">
    <property type="entry name" value="Domain of unknown function DUF1214, C-terminal domain"/>
    <property type="match status" value="1"/>
</dbReference>
<dbReference type="Gene3D" id="2.60.40.1610">
    <property type="entry name" value="Domain of unknown function DUF1254"/>
    <property type="match status" value="1"/>
</dbReference>
<sequence>MKRSLRMRASIGGIIATLGTPCAASTESISLVVTPTNFARAETDGYFASAIARGGLGRFSHMRELASPDRPLVIRPNRDTLYSTAVFDLDAGPVTISLPDAGARYFSLTVIDQNHHIPLIRHGAGRYRIDRKSVGTRYAMVGLRIFVDPTRASDLAVVRQLQDAVTVDQPKGPGHFDRIDWDKVSLDKVRKALLALGETLPDLDRAFGKAREVDPVAHLVGTAMAWGGLPRNEATYLNVTPAQNDGSTVYRIRVGRVPVNAFWSITVYDHNGKLISNSMQSYSLNNLSAVPASDQSVTVQFGGCEKQLANCLPVTPGWNYMVRLYRPRKEILDDRWIFPAATRVTP</sequence>
<feature type="domain" description="DUF1254" evidence="2">
    <location>
        <begin position="58"/>
        <end position="115"/>
    </location>
</feature>